<evidence type="ECO:0000259" key="2">
    <source>
        <dbReference type="Pfam" id="PF01326"/>
    </source>
</evidence>
<dbReference type="Gene3D" id="3.50.30.10">
    <property type="entry name" value="Phosphohistidine domain"/>
    <property type="match status" value="1"/>
</dbReference>
<dbReference type="Proteomes" id="UP000185596">
    <property type="component" value="Unassembled WGS sequence"/>
</dbReference>
<dbReference type="RefSeq" id="WP_075126308.1">
    <property type="nucleotide sequence ID" value="NZ_MSIE01000025.1"/>
</dbReference>
<feature type="domain" description="Pyruvate phosphate dikinase AMP/ATP-binding" evidence="2">
    <location>
        <begin position="77"/>
        <end position="247"/>
    </location>
</feature>
<evidence type="ECO:0000313" key="3">
    <source>
        <dbReference type="EMBL" id="OLF16798.1"/>
    </source>
</evidence>
<dbReference type="GO" id="GO:0050242">
    <property type="term" value="F:pyruvate, phosphate dikinase activity"/>
    <property type="evidence" value="ECO:0007669"/>
    <property type="project" value="InterPro"/>
</dbReference>
<organism evidence="3 4">
    <name type="scientific">Actinophytocola xanthii</name>
    <dbReference type="NCBI Taxonomy" id="1912961"/>
    <lineage>
        <taxon>Bacteria</taxon>
        <taxon>Bacillati</taxon>
        <taxon>Actinomycetota</taxon>
        <taxon>Actinomycetes</taxon>
        <taxon>Pseudonocardiales</taxon>
        <taxon>Pseudonocardiaceae</taxon>
    </lineage>
</organism>
<dbReference type="Gene3D" id="3.30.1490.20">
    <property type="entry name" value="ATP-grasp fold, A domain"/>
    <property type="match status" value="2"/>
</dbReference>
<accession>A0A1Q8CR10</accession>
<dbReference type="OrthoDB" id="9765468at2"/>
<dbReference type="InterPro" id="IPR018274">
    <property type="entry name" value="PEP_util_AS"/>
</dbReference>
<dbReference type="GO" id="GO:0005524">
    <property type="term" value="F:ATP binding"/>
    <property type="evidence" value="ECO:0007669"/>
    <property type="project" value="InterPro"/>
</dbReference>
<protein>
    <submittedName>
        <fullName evidence="3">Pyruvate, phosphate dikinase</fullName>
    </submittedName>
</protein>
<name>A0A1Q8CR10_9PSEU</name>
<dbReference type="InterPro" id="IPR008279">
    <property type="entry name" value="PEP-util_enz_mobile_dom"/>
</dbReference>
<dbReference type="InterPro" id="IPR002192">
    <property type="entry name" value="PPDK_AMP/ATP-bd"/>
</dbReference>
<keyword evidence="4" id="KW-1185">Reference proteome</keyword>
<dbReference type="PROSITE" id="PS00370">
    <property type="entry name" value="PEP_ENZYMES_PHOS_SITE"/>
    <property type="match status" value="1"/>
</dbReference>
<dbReference type="AlphaFoldDB" id="A0A1Q8CR10"/>
<gene>
    <name evidence="3" type="ORF">BU204_15150</name>
</gene>
<dbReference type="Pfam" id="PF01326">
    <property type="entry name" value="PPDK_N"/>
    <property type="match status" value="1"/>
</dbReference>
<dbReference type="Gene3D" id="3.30.470.20">
    <property type="entry name" value="ATP-grasp fold, B domain"/>
    <property type="match status" value="1"/>
</dbReference>
<dbReference type="STRING" id="1912961.BU204_15150"/>
<dbReference type="InterPro" id="IPR013815">
    <property type="entry name" value="ATP_grasp_subdomain_1"/>
</dbReference>
<keyword evidence="3" id="KW-0808">Transferase</keyword>
<sequence length="536" mass="56626">MSAAAVGATRVLILDGSVEPDPVVVGGKAAGIARMVSAGFPVPPAFALSTSVCREFLAEGDRVLDGLWTDVRSGMGYLERRTGRSFGSADAPLLVSVRSGAPTSMPGMMDTVLNLGLNQEIADGLARLGGAAYARDTHQRFEQLFSEVVGIEDIPADPWSQLRLAIAAVFRSWRSPRAVAYRRRHGLDDEAGTAVTVQAMVFGNADDRSGTGVLFTRNPSTGDPEPLGEWLARAQGEDIVSGTRAPQPLDALAALLPEVHAQLIGHAHRLEQRNRDVQDIEFTVESGRLWLLQTRSAKRSPRGAVAIAAALGREGLISPAEAVSRVTADQVRAVLVPGLDPDERAAAPLLARGTPACPGVGAGVVVTDPDEAEARAAEGEEVVLARRTTSPHDLHGMLAAAAIVTEIGGATSHAAVVSRELGVPCVVGCGEDTVTGLDDRTVTVCGDTGEVLQGEITLRAPSEHDDEDLRLLTQWAREISPLPAWRSDEIPTGARVVHEVDYSSDTAVENALRDNVQAVVTEHPLPVLLAAIRARR</sequence>
<dbReference type="EMBL" id="MSIE01000025">
    <property type="protein sequence ID" value="OLF16798.1"/>
    <property type="molecule type" value="Genomic_DNA"/>
</dbReference>
<dbReference type="InterPro" id="IPR036637">
    <property type="entry name" value="Phosphohistidine_dom_sf"/>
</dbReference>
<dbReference type="InterPro" id="IPR010121">
    <property type="entry name" value="Pyruvate_phosphate_dikinase"/>
</dbReference>
<evidence type="ECO:0000313" key="4">
    <source>
        <dbReference type="Proteomes" id="UP000185596"/>
    </source>
</evidence>
<evidence type="ECO:0000259" key="1">
    <source>
        <dbReference type="Pfam" id="PF00391"/>
    </source>
</evidence>
<feature type="domain" description="PEP-utilising enzyme mobile" evidence="1">
    <location>
        <begin position="380"/>
        <end position="449"/>
    </location>
</feature>
<dbReference type="PANTHER" id="PTHR22931">
    <property type="entry name" value="PHOSPHOENOLPYRUVATE DIKINASE-RELATED"/>
    <property type="match status" value="1"/>
</dbReference>
<dbReference type="Pfam" id="PF00391">
    <property type="entry name" value="PEP-utilizers"/>
    <property type="match status" value="1"/>
</dbReference>
<proteinExistence type="predicted"/>
<dbReference type="Gene3D" id="1.20.80.30">
    <property type="match status" value="1"/>
</dbReference>
<dbReference type="SUPFAM" id="SSF56059">
    <property type="entry name" value="Glutathione synthetase ATP-binding domain-like"/>
    <property type="match status" value="1"/>
</dbReference>
<dbReference type="NCBIfam" id="NF004531">
    <property type="entry name" value="PRK05878.1"/>
    <property type="match status" value="1"/>
</dbReference>
<reference evidence="3 4" key="1">
    <citation type="submission" date="2016-12" db="EMBL/GenBank/DDBJ databases">
        <title>The draft genome sequence of Actinophytocola sp. 11-183.</title>
        <authorList>
            <person name="Wang W."/>
            <person name="Yuan L."/>
        </authorList>
    </citation>
    <scope>NUCLEOTIDE SEQUENCE [LARGE SCALE GENOMIC DNA]</scope>
    <source>
        <strain evidence="3 4">11-183</strain>
    </source>
</reference>
<comment type="caution">
    <text evidence="3">The sequence shown here is derived from an EMBL/GenBank/DDBJ whole genome shotgun (WGS) entry which is preliminary data.</text>
</comment>
<keyword evidence="3" id="KW-0670">Pyruvate</keyword>
<dbReference type="PANTHER" id="PTHR22931:SF9">
    <property type="entry name" value="PYRUVATE, PHOSPHATE DIKINASE 1, CHLOROPLASTIC"/>
    <property type="match status" value="1"/>
</dbReference>
<dbReference type="GO" id="GO:0016301">
    <property type="term" value="F:kinase activity"/>
    <property type="evidence" value="ECO:0007669"/>
    <property type="project" value="UniProtKB-KW"/>
</dbReference>
<dbReference type="SUPFAM" id="SSF52009">
    <property type="entry name" value="Phosphohistidine domain"/>
    <property type="match status" value="1"/>
</dbReference>
<dbReference type="Gene3D" id="1.10.189.10">
    <property type="entry name" value="Pyruvate Phosphate Dikinase, domain 2"/>
    <property type="match status" value="1"/>
</dbReference>
<keyword evidence="3" id="KW-0418">Kinase</keyword>